<comment type="similarity">
    <text evidence="3">Belongs to the DNA polymerase type-A family.</text>
</comment>
<dbReference type="PANTHER" id="PTHR10267">
    <property type="entry name" value="DNA POLYMERASE SUBUNIT GAMMA-1"/>
    <property type="match status" value="1"/>
</dbReference>
<dbReference type="InterPro" id="IPR001098">
    <property type="entry name" value="DNA-dir_DNA_pol_A_palm_dom"/>
</dbReference>
<keyword evidence="12" id="KW-0496">Mitochondrion</keyword>
<dbReference type="PRINTS" id="PR00867">
    <property type="entry name" value="DNAPOLG"/>
</dbReference>
<dbReference type="PANTHER" id="PTHR10267:SF0">
    <property type="entry name" value="DNA POLYMERASE SUBUNIT GAMMA-1"/>
    <property type="match status" value="1"/>
</dbReference>
<dbReference type="Gene3D" id="3.30.420.390">
    <property type="match status" value="2"/>
</dbReference>
<evidence type="ECO:0000256" key="2">
    <source>
        <dbReference type="ARBA" id="ARBA00004436"/>
    </source>
</evidence>
<dbReference type="Gene3D" id="1.10.150.20">
    <property type="entry name" value="5' to 3' exonuclease, C-terminal subdomain"/>
    <property type="match status" value="1"/>
</dbReference>
<sequence length="1200" mass="135470">MTWVRLCRPVRSLQRCSSSSAADGSQPVLNPMNIQLLSKPLSEKIFGPAADAEEDAEAVKRCQKELKQHGLWEVAPSLAPEIAFPLPRLRGKDIAEHFESIAGEQVQPYRRLLSRILEGNVPAVPSHWVFQEGWTKYHSDGVVERLKFPDDPVLSFDVEVCMKDGKVPTLATAVSPHAWYSWCSSRLISPHVRVGDEEYIHPHLLISMQESQEPSLIIGHNVSFDRAYISTEYSLRRGGCRFLDTMSLHIAICGLTGYQQALFAASKGTSSKSRGKKEENAAQKHFRGPPSNLWMDVASMNNLKDAYQLHVGGAALEKESRDVFVKGTLDDVRKEFQGLMSYCAQDARASLLLLRALWPEFLERFPSTVTLAGMLEMGSMYLPINRNWNRYLEAAEETYSDMQTELKRLLGRQAQDACSLLHDESYKEDVWLWNLDWTIQDLKVKKTISKRKPSEKIEELREKRNPLSNLLKESSCSEVQAEEELAKKSMVASHFPHLLASRDSLHKRRPFLPGYPAWYRNLCSKENGNGLEPDLLSTSMQLVPRLLRLTWDGHPLHFDPEHGWGYLVPSCVSSSHDSPSTDPMFPYQQLHVPEAHEEQKSGEEGIEMIWEKLLKGDVGEDPADMERLWAGVRLLNQQLHVPEAHEEQKSGEEGIEMIWEKLLKGDVGEDPADMERLWAGVRLLNQKLAEKHEKRKKGRKGKVEEHQEENKKKESGIDIGLPGCLFRPLPHKDGPGKRVGNPLSKDFQSKWEDGTLSTAAGKSAEQALRHETSHMLTYWRNARDRILDQIAVWWLPEDIPHHINGHTLIEPSATYGAILPQVAVCGTVTRRAVEATWLTASNASSLRLGSELKAMIQAPPGFHFVGADVDAQIWILCNQELWIAALIGDAHQGRMHGCTPFGWMTLQGKKSTGTDLHSQTALAIDISRDQAKVLNYARIYGAGMSFAQQLLRQFNHRLTPDDARAKATTIYTKTKGVRKYKLNGEGKRLANEAGLSYSDEPWSRSQVNQLLRLHSSNKSLEEVVEEGRVWVAGTESAMFTELEAIAHSDEPRTPVLKARITRALEPLYVDHDFLTSRVNWVVQSSAVDYLHLLLVAMNHLFTSYGIQGRFAISIHDEVRYLVASEHRYRAALALQVANLWTRAMFAFKLNIPNLPQSVGFFSSVEVDQVLRKDCRDDCRTPSNPHGLHRGFGIPPGEWDL</sequence>
<dbReference type="InterPro" id="IPR043502">
    <property type="entry name" value="DNA/RNA_pol_sf"/>
</dbReference>
<keyword evidence="13" id="KW-1135">Mitochondrion nucleoid</keyword>
<evidence type="ECO:0000256" key="10">
    <source>
        <dbReference type="ARBA" id="ARBA00022932"/>
    </source>
</evidence>
<dbReference type="InterPro" id="IPR041336">
    <property type="entry name" value="DNApol_Exo"/>
</dbReference>
<evidence type="ECO:0000256" key="11">
    <source>
        <dbReference type="ARBA" id="ARBA00023125"/>
    </source>
</evidence>
<keyword evidence="11" id="KW-0238">DNA-binding</keyword>
<dbReference type="InterPro" id="IPR012337">
    <property type="entry name" value="RNaseH-like_sf"/>
</dbReference>
<dbReference type="PROSITE" id="PS00447">
    <property type="entry name" value="DNA_POLYMERASE_A"/>
    <property type="match status" value="1"/>
</dbReference>
<evidence type="ECO:0000256" key="1">
    <source>
        <dbReference type="ARBA" id="ARBA00001946"/>
    </source>
</evidence>
<keyword evidence="7" id="KW-0548">Nucleotidyltransferase</keyword>
<dbReference type="SUPFAM" id="SSF56672">
    <property type="entry name" value="DNA/RNA polymerases"/>
    <property type="match status" value="1"/>
</dbReference>
<dbReference type="GO" id="GO:0003677">
    <property type="term" value="F:DNA binding"/>
    <property type="evidence" value="ECO:0007669"/>
    <property type="project" value="UniProtKB-KW"/>
</dbReference>
<evidence type="ECO:0000313" key="19">
    <source>
        <dbReference type="Proteomes" id="UP000677054"/>
    </source>
</evidence>
<accession>A0A7R9FPE9</accession>
<evidence type="ECO:0000259" key="17">
    <source>
        <dbReference type="SMART" id="SM00482"/>
    </source>
</evidence>
<dbReference type="OrthoDB" id="5588663at2759"/>
<keyword evidence="19" id="KW-1185">Reference proteome</keyword>
<keyword evidence="8" id="KW-0235">DNA replication</keyword>
<dbReference type="EMBL" id="CAJPEV010002621">
    <property type="protein sequence ID" value="CAG0897515.1"/>
    <property type="molecule type" value="Genomic_DNA"/>
</dbReference>
<dbReference type="SUPFAM" id="SSF53098">
    <property type="entry name" value="Ribonuclease H-like"/>
    <property type="match status" value="1"/>
</dbReference>
<dbReference type="GO" id="GO:0006264">
    <property type="term" value="P:mitochondrial DNA replication"/>
    <property type="evidence" value="ECO:0007669"/>
    <property type="project" value="TreeGrafter"/>
</dbReference>
<dbReference type="GO" id="GO:0008408">
    <property type="term" value="F:3'-5' exonuclease activity"/>
    <property type="evidence" value="ECO:0007669"/>
    <property type="project" value="TreeGrafter"/>
</dbReference>
<evidence type="ECO:0000256" key="14">
    <source>
        <dbReference type="ARBA" id="ARBA00031966"/>
    </source>
</evidence>
<dbReference type="SMART" id="SM00482">
    <property type="entry name" value="POLAc"/>
    <property type="match status" value="1"/>
</dbReference>
<feature type="domain" description="DNA-directed DNA polymerase family A palm" evidence="17">
    <location>
        <begin position="849"/>
        <end position="1126"/>
    </location>
</feature>
<keyword evidence="6" id="KW-0808">Transferase</keyword>
<proteinExistence type="inferred from homology"/>
<dbReference type="GO" id="GO:0042645">
    <property type="term" value="C:mitochondrial nucleoid"/>
    <property type="evidence" value="ECO:0007669"/>
    <property type="project" value="UniProtKB-SubCell"/>
</dbReference>
<evidence type="ECO:0000256" key="5">
    <source>
        <dbReference type="ARBA" id="ARBA00015350"/>
    </source>
</evidence>
<dbReference type="GO" id="GO:0005760">
    <property type="term" value="C:gamma DNA polymerase complex"/>
    <property type="evidence" value="ECO:0007669"/>
    <property type="project" value="InterPro"/>
</dbReference>
<keyword evidence="15" id="KW-0175">Coiled coil</keyword>
<comment type="subcellular location">
    <subcellularLocation>
        <location evidence="2">Mitochondrion matrix</location>
        <location evidence="2">Mitochondrion nucleoid</location>
    </subcellularLocation>
</comment>
<evidence type="ECO:0000256" key="3">
    <source>
        <dbReference type="ARBA" id="ARBA00007705"/>
    </source>
</evidence>
<keyword evidence="9" id="KW-0460">Magnesium</keyword>
<dbReference type="EC" id="2.7.7.7" evidence="4"/>
<evidence type="ECO:0000256" key="15">
    <source>
        <dbReference type="SAM" id="Coils"/>
    </source>
</evidence>
<dbReference type="Pfam" id="PF18136">
    <property type="entry name" value="DNApol_Exo"/>
    <property type="match status" value="1"/>
</dbReference>
<dbReference type="AlphaFoldDB" id="A0A7R9FPE9"/>
<keyword evidence="10" id="KW-0239">DNA-directed DNA polymerase</keyword>
<evidence type="ECO:0000256" key="9">
    <source>
        <dbReference type="ARBA" id="ARBA00022842"/>
    </source>
</evidence>
<evidence type="ECO:0000313" key="18">
    <source>
        <dbReference type="EMBL" id="CAD7250032.1"/>
    </source>
</evidence>
<evidence type="ECO:0000256" key="16">
    <source>
        <dbReference type="SAM" id="MobiDB-lite"/>
    </source>
</evidence>
<comment type="cofactor">
    <cofactor evidence="1">
        <name>Mg(2+)</name>
        <dbReference type="ChEBI" id="CHEBI:18420"/>
    </cofactor>
</comment>
<organism evidence="18">
    <name type="scientific">Darwinula stevensoni</name>
    <dbReference type="NCBI Taxonomy" id="69355"/>
    <lineage>
        <taxon>Eukaryota</taxon>
        <taxon>Metazoa</taxon>
        <taxon>Ecdysozoa</taxon>
        <taxon>Arthropoda</taxon>
        <taxon>Crustacea</taxon>
        <taxon>Oligostraca</taxon>
        <taxon>Ostracoda</taxon>
        <taxon>Podocopa</taxon>
        <taxon>Podocopida</taxon>
        <taxon>Darwinulocopina</taxon>
        <taxon>Darwinuloidea</taxon>
        <taxon>Darwinulidae</taxon>
        <taxon>Darwinula</taxon>
    </lineage>
</organism>
<reference evidence="18" key="1">
    <citation type="submission" date="2020-11" db="EMBL/GenBank/DDBJ databases">
        <authorList>
            <person name="Tran Van P."/>
        </authorList>
    </citation>
    <scope>NUCLEOTIDE SEQUENCE</scope>
</reference>
<dbReference type="GO" id="GO:0003887">
    <property type="term" value="F:DNA-directed DNA polymerase activity"/>
    <property type="evidence" value="ECO:0007669"/>
    <property type="project" value="UniProtKB-KW"/>
</dbReference>
<feature type="coiled-coil region" evidence="15">
    <location>
        <begin position="385"/>
        <end position="412"/>
    </location>
</feature>
<feature type="region of interest" description="Disordered" evidence="16">
    <location>
        <begin position="269"/>
        <end position="288"/>
    </location>
</feature>
<evidence type="ECO:0000256" key="13">
    <source>
        <dbReference type="ARBA" id="ARBA00023271"/>
    </source>
</evidence>
<feature type="compositionally biased region" description="Basic and acidic residues" evidence="16">
    <location>
        <begin position="701"/>
        <end position="716"/>
    </location>
</feature>
<protein>
    <recommendedName>
        <fullName evidence="5">DNA polymerase subunit gamma-1</fullName>
        <ecNumber evidence="4">2.7.7.7</ecNumber>
    </recommendedName>
    <alternativeName>
        <fullName evidence="14">Mitochondrial DNA polymerase catalytic subunit</fullName>
    </alternativeName>
</protein>
<dbReference type="FunFam" id="1.10.150.20:FF:000024">
    <property type="entry name" value="DNA polymerase gamma, catalytic subunit"/>
    <property type="match status" value="1"/>
</dbReference>
<dbReference type="InterPro" id="IPR019760">
    <property type="entry name" value="DNA-dir_DNA_pol_A_CS"/>
</dbReference>
<name>A0A7R9FPE9_9CRUS</name>
<evidence type="ECO:0000256" key="4">
    <source>
        <dbReference type="ARBA" id="ARBA00012417"/>
    </source>
</evidence>
<dbReference type="Proteomes" id="UP000677054">
    <property type="component" value="Unassembled WGS sequence"/>
</dbReference>
<evidence type="ECO:0000256" key="6">
    <source>
        <dbReference type="ARBA" id="ARBA00022679"/>
    </source>
</evidence>
<gene>
    <name evidence="18" type="ORF">DSTB1V02_LOCUS9816</name>
</gene>
<dbReference type="InterPro" id="IPR002297">
    <property type="entry name" value="DNA-dir_DNA_pol_A_mt"/>
</dbReference>
<evidence type="ECO:0000256" key="8">
    <source>
        <dbReference type="ARBA" id="ARBA00022705"/>
    </source>
</evidence>
<evidence type="ECO:0000256" key="7">
    <source>
        <dbReference type="ARBA" id="ARBA00022695"/>
    </source>
</evidence>
<evidence type="ECO:0000256" key="12">
    <source>
        <dbReference type="ARBA" id="ARBA00023128"/>
    </source>
</evidence>
<dbReference type="EMBL" id="LR902138">
    <property type="protein sequence ID" value="CAD7250032.1"/>
    <property type="molecule type" value="Genomic_DNA"/>
</dbReference>
<feature type="region of interest" description="Disordered" evidence="16">
    <location>
        <begin position="689"/>
        <end position="717"/>
    </location>
</feature>